<dbReference type="InterPro" id="IPR055382">
    <property type="entry name" value="DUF7601"/>
</dbReference>
<sequence length="1154" mass="125362">MRKRLLSLLLCSVMFCGLIPQGTMIASALAENGLCEHHNLHTEDCGYSEGVEGSPCTHEHTEDCYIIETNCIHSHDETCYSGEISADNNATPSNADEGAPTECIHVCSEECGCTTKNLNCTHAHGESCGYMEMVEDTPCAFVCEICSKQQTNAIDDSEANTFRVSSDKEFINAVKQINNGIDDATYVIEMTDDITITNDSHTGNNASLEFIKGMTTIYGNGHTLKSRFNSYSLIFANDSAVVNLGSAGEVEKSKLIIEAGVRLPDLLGIGDCATVNVYEGVVFQNNNAMGRPGGAISVGELGVSTNATLNMYGGAIRNCQDTYTGYGGAVFVGTNAKFNMSGGIIENNKGNYGGGVCSIGTFTMTGGVIQNNTASKMGDDIYSEGTVNVSVTASKENGFGVLTSTGKQITGWFEDGYNWDSNRWDVDSYCKEISAEEASKQNSIALKAAHSAPEPGSLTITPVSVTSYVGGQSASGNHIPTLRFKVEGLPEGAAIAGTNPSMVITMHLENDKVVEGHESEESWTLLPLKADTGAETPIYYFPTLESGLKLDKGNSDDLGLTGDFLKMTSISNTGSSAGRYKIELTGDWYITAEYEGQSYRVQVETPEDVYYTSRYVSNKGNNGDLPDGVDIYDNPEYFLSPIVTDEDDVTTLVTTDAEGNPLDKPVRRGVVVIPEDAAFYTNGKSSGLGSPIGIDEDSEPLISLFFDDTVSLSSEVDDKKIEEYQMKHAQECAADSRFGGETYSFDGWDYNFRYLDLVNASDGNSWVSCDKDITVYWPYPFATMDCYEDYEYQILHFKGMEREYSASLSDKADEWGEAIMHALGNEVKVEKLDVELTEKGLKFVLPADEEGNNMSPFVLMWKPVDNPEPEKYGSLTVSKMVAGNAGEKDKDFHFIVTLGDTTITGTYGEIKFTGGMAEFTLRHGESKTAANLPAGIEYEVTETEENQDGYVTSKTDDTGTITKGVKETAVFTNTKDVTPPEPETGDLTVSKIVTGNAGDKNKDFNFTVTLSDKTISGVYGDLEFTDGVATFTLKHGESKTAINLSAGIDYEVTETEENQDGYVTSKKDDTGTITKDVKGTAVFINAKDVTPPEPENPDKPYTPVITDTPNQDVLTPKTGDNTNLKFYMSLFIMSGLFLVILEVMYRKRICKKDN</sequence>
<feature type="signal peptide" evidence="2">
    <location>
        <begin position="1"/>
        <end position="25"/>
    </location>
</feature>
<feature type="domain" description="DUF7601" evidence="3">
    <location>
        <begin position="985"/>
        <end position="1087"/>
    </location>
</feature>
<keyword evidence="1" id="KW-1133">Transmembrane helix</keyword>
<name>A0AAP9SDC0_CLOIN</name>
<feature type="domain" description="DUF7601" evidence="3">
    <location>
        <begin position="873"/>
        <end position="975"/>
    </location>
</feature>
<dbReference type="RefSeq" id="WP_008726991.1">
    <property type="nucleotide sequence ID" value="NZ_BAAACC010000027.1"/>
</dbReference>
<evidence type="ECO:0000256" key="2">
    <source>
        <dbReference type="SAM" id="SignalP"/>
    </source>
</evidence>
<gene>
    <name evidence="4" type="ORF">G4D54_04095</name>
</gene>
<organism evidence="4 5">
    <name type="scientific">Clostridium innocuum</name>
    <dbReference type="NCBI Taxonomy" id="1522"/>
    <lineage>
        <taxon>Bacteria</taxon>
        <taxon>Bacillati</taxon>
        <taxon>Bacillota</taxon>
        <taxon>Clostridia</taxon>
        <taxon>Eubacteriales</taxon>
        <taxon>Clostridiaceae</taxon>
        <taxon>Clostridium</taxon>
    </lineage>
</organism>
<keyword evidence="1" id="KW-0812">Transmembrane</keyword>
<dbReference type="GeneID" id="61924690"/>
<feature type="chain" id="PRO_5043012047" description="DUF7601 domain-containing protein" evidence="2">
    <location>
        <begin position="26"/>
        <end position="1154"/>
    </location>
</feature>
<dbReference type="Gene3D" id="2.60.40.1140">
    <property type="entry name" value="Collagen-binding surface protein Cna, B-type domain"/>
    <property type="match status" value="2"/>
</dbReference>
<evidence type="ECO:0000313" key="5">
    <source>
        <dbReference type="Proteomes" id="UP000503330"/>
    </source>
</evidence>
<evidence type="ECO:0000313" key="4">
    <source>
        <dbReference type="EMBL" id="QJA01664.1"/>
    </source>
</evidence>
<accession>A0AAP9SDC0</accession>
<feature type="transmembrane region" description="Helical" evidence="1">
    <location>
        <begin position="1126"/>
        <end position="1145"/>
    </location>
</feature>
<protein>
    <recommendedName>
        <fullName evidence="3">DUF7601 domain-containing protein</fullName>
    </recommendedName>
</protein>
<dbReference type="AlphaFoldDB" id="A0AAP9SDC0"/>
<dbReference type="Proteomes" id="UP000503330">
    <property type="component" value="Chromosome"/>
</dbReference>
<dbReference type="EMBL" id="CP048838">
    <property type="protein sequence ID" value="QJA01664.1"/>
    <property type="molecule type" value="Genomic_DNA"/>
</dbReference>
<keyword evidence="2" id="KW-0732">Signal</keyword>
<reference evidence="4 5" key="1">
    <citation type="submission" date="2020-02" db="EMBL/GenBank/DDBJ databases">
        <authorList>
            <person name="Kociolek L.K."/>
            <person name="Ozer E.A."/>
        </authorList>
    </citation>
    <scope>NUCLEOTIDE SEQUENCE [LARGE SCALE GENOMIC DNA]</scope>
    <source>
        <strain evidence="4 5">ATCC 14501</strain>
    </source>
</reference>
<proteinExistence type="predicted"/>
<evidence type="ECO:0000259" key="3">
    <source>
        <dbReference type="Pfam" id="PF24547"/>
    </source>
</evidence>
<dbReference type="Pfam" id="PF24547">
    <property type="entry name" value="DUF7601"/>
    <property type="match status" value="2"/>
</dbReference>
<keyword evidence="1" id="KW-0472">Membrane</keyword>
<evidence type="ECO:0000256" key="1">
    <source>
        <dbReference type="SAM" id="Phobius"/>
    </source>
</evidence>